<keyword evidence="8 11" id="KW-1133">Transmembrane helix</keyword>
<evidence type="ECO:0000256" key="8">
    <source>
        <dbReference type="ARBA" id="ARBA00022989"/>
    </source>
</evidence>
<dbReference type="Proteomes" id="UP000660380">
    <property type="component" value="Unassembled WGS sequence"/>
</dbReference>
<dbReference type="PRINTS" id="PR00344">
    <property type="entry name" value="BCTRLSENSOR"/>
</dbReference>
<dbReference type="SUPFAM" id="SSF47384">
    <property type="entry name" value="Homodimeric domain of signal transducing histidine kinase"/>
    <property type="match status" value="1"/>
</dbReference>
<keyword evidence="5" id="KW-0808">Transferase</keyword>
<evidence type="ECO:0000256" key="10">
    <source>
        <dbReference type="ARBA" id="ARBA00023136"/>
    </source>
</evidence>
<protein>
    <recommendedName>
        <fullName evidence="3">histidine kinase</fullName>
        <ecNumber evidence="3">2.7.13.3</ecNumber>
    </recommendedName>
</protein>
<accession>A0ABR8GY79</accession>
<dbReference type="SMART" id="SM00388">
    <property type="entry name" value="HisKA"/>
    <property type="match status" value="1"/>
</dbReference>
<keyword evidence="10 11" id="KW-0472">Membrane</keyword>
<dbReference type="Pfam" id="PF00672">
    <property type="entry name" value="HAMP"/>
    <property type="match status" value="1"/>
</dbReference>
<gene>
    <name evidence="14" type="ORF">H6G81_29220</name>
</gene>
<dbReference type="EMBL" id="JACJTA010000096">
    <property type="protein sequence ID" value="MBD2608492.1"/>
    <property type="molecule type" value="Genomic_DNA"/>
</dbReference>
<dbReference type="InterPro" id="IPR050428">
    <property type="entry name" value="TCS_sensor_his_kinase"/>
</dbReference>
<evidence type="ECO:0000313" key="15">
    <source>
        <dbReference type="Proteomes" id="UP000660380"/>
    </source>
</evidence>
<evidence type="ECO:0000256" key="7">
    <source>
        <dbReference type="ARBA" id="ARBA00022777"/>
    </source>
</evidence>
<evidence type="ECO:0000256" key="9">
    <source>
        <dbReference type="ARBA" id="ARBA00023012"/>
    </source>
</evidence>
<dbReference type="InterPro" id="IPR003594">
    <property type="entry name" value="HATPase_dom"/>
</dbReference>
<dbReference type="SUPFAM" id="SSF158472">
    <property type="entry name" value="HAMP domain-like"/>
    <property type="match status" value="1"/>
</dbReference>
<keyword evidence="4" id="KW-0597">Phosphoprotein</keyword>
<dbReference type="InterPro" id="IPR036890">
    <property type="entry name" value="HATPase_C_sf"/>
</dbReference>
<dbReference type="EC" id="2.7.13.3" evidence="3"/>
<keyword evidence="15" id="KW-1185">Reference proteome</keyword>
<evidence type="ECO:0000256" key="1">
    <source>
        <dbReference type="ARBA" id="ARBA00000085"/>
    </source>
</evidence>
<reference evidence="14 15" key="1">
    <citation type="journal article" date="2020" name="ISME J.">
        <title>Comparative genomics reveals insights into cyanobacterial evolution and habitat adaptation.</title>
        <authorList>
            <person name="Chen M.Y."/>
            <person name="Teng W.K."/>
            <person name="Zhao L."/>
            <person name="Hu C.X."/>
            <person name="Zhou Y.K."/>
            <person name="Han B.P."/>
            <person name="Song L.R."/>
            <person name="Shu W.S."/>
        </authorList>
    </citation>
    <scope>NUCLEOTIDE SEQUENCE [LARGE SCALE GENOMIC DNA]</scope>
    <source>
        <strain evidence="14 15">FACHB-248</strain>
    </source>
</reference>
<comment type="caution">
    <text evidence="14">The sequence shown here is derived from an EMBL/GenBank/DDBJ whole genome shotgun (WGS) entry which is preliminary data.</text>
</comment>
<dbReference type="CDD" id="cd06225">
    <property type="entry name" value="HAMP"/>
    <property type="match status" value="1"/>
</dbReference>
<dbReference type="PROSITE" id="PS50109">
    <property type="entry name" value="HIS_KIN"/>
    <property type="match status" value="1"/>
</dbReference>
<dbReference type="InterPro" id="IPR003660">
    <property type="entry name" value="HAMP_dom"/>
</dbReference>
<feature type="domain" description="Histidine kinase" evidence="12">
    <location>
        <begin position="306"/>
        <end position="514"/>
    </location>
</feature>
<dbReference type="InterPro" id="IPR003661">
    <property type="entry name" value="HisK_dim/P_dom"/>
</dbReference>
<organism evidence="14 15">
    <name type="scientific">Scytonema hofmannii FACHB-248</name>
    <dbReference type="NCBI Taxonomy" id="1842502"/>
    <lineage>
        <taxon>Bacteria</taxon>
        <taxon>Bacillati</taxon>
        <taxon>Cyanobacteriota</taxon>
        <taxon>Cyanophyceae</taxon>
        <taxon>Nostocales</taxon>
        <taxon>Scytonemataceae</taxon>
        <taxon>Scytonema</taxon>
    </lineage>
</organism>
<dbReference type="InterPro" id="IPR004358">
    <property type="entry name" value="Sig_transdc_His_kin-like_C"/>
</dbReference>
<evidence type="ECO:0000256" key="5">
    <source>
        <dbReference type="ARBA" id="ARBA00022679"/>
    </source>
</evidence>
<proteinExistence type="predicted"/>
<keyword evidence="6 11" id="KW-0812">Transmembrane</keyword>
<dbReference type="InterPro" id="IPR005467">
    <property type="entry name" value="His_kinase_dom"/>
</dbReference>
<keyword evidence="9" id="KW-0902">Two-component regulatory system</keyword>
<dbReference type="InterPro" id="IPR036097">
    <property type="entry name" value="HisK_dim/P_sf"/>
</dbReference>
<dbReference type="CDD" id="cd00082">
    <property type="entry name" value="HisKA"/>
    <property type="match status" value="1"/>
</dbReference>
<dbReference type="SMART" id="SM00304">
    <property type="entry name" value="HAMP"/>
    <property type="match status" value="1"/>
</dbReference>
<evidence type="ECO:0000256" key="3">
    <source>
        <dbReference type="ARBA" id="ARBA00012438"/>
    </source>
</evidence>
<dbReference type="PANTHER" id="PTHR45436:SF5">
    <property type="entry name" value="SENSOR HISTIDINE KINASE TRCS"/>
    <property type="match status" value="1"/>
</dbReference>
<dbReference type="Pfam" id="PF02518">
    <property type="entry name" value="HATPase_c"/>
    <property type="match status" value="1"/>
</dbReference>
<dbReference type="RefSeq" id="WP_051503139.1">
    <property type="nucleotide sequence ID" value="NZ_JACJTA010000096.1"/>
</dbReference>
<dbReference type="Gene3D" id="1.10.287.130">
    <property type="match status" value="1"/>
</dbReference>
<feature type="transmembrane region" description="Helical" evidence="11">
    <location>
        <begin position="38"/>
        <end position="57"/>
    </location>
</feature>
<evidence type="ECO:0000256" key="6">
    <source>
        <dbReference type="ARBA" id="ARBA00022692"/>
    </source>
</evidence>
<evidence type="ECO:0000259" key="13">
    <source>
        <dbReference type="PROSITE" id="PS50885"/>
    </source>
</evidence>
<dbReference type="SMART" id="SM00387">
    <property type="entry name" value="HATPase_c"/>
    <property type="match status" value="1"/>
</dbReference>
<dbReference type="GO" id="GO:0016301">
    <property type="term" value="F:kinase activity"/>
    <property type="evidence" value="ECO:0007669"/>
    <property type="project" value="UniProtKB-KW"/>
</dbReference>
<dbReference type="PROSITE" id="PS50885">
    <property type="entry name" value="HAMP"/>
    <property type="match status" value="1"/>
</dbReference>
<evidence type="ECO:0000259" key="12">
    <source>
        <dbReference type="PROSITE" id="PS50109"/>
    </source>
</evidence>
<evidence type="ECO:0000256" key="11">
    <source>
        <dbReference type="SAM" id="Phobius"/>
    </source>
</evidence>
<evidence type="ECO:0000256" key="2">
    <source>
        <dbReference type="ARBA" id="ARBA00004370"/>
    </source>
</evidence>
<evidence type="ECO:0000313" key="14">
    <source>
        <dbReference type="EMBL" id="MBD2608492.1"/>
    </source>
</evidence>
<dbReference type="Gene3D" id="3.30.565.10">
    <property type="entry name" value="Histidine kinase-like ATPase, C-terminal domain"/>
    <property type="match status" value="1"/>
</dbReference>
<comment type="catalytic activity">
    <reaction evidence="1">
        <text>ATP + protein L-histidine = ADP + protein N-phospho-L-histidine.</text>
        <dbReference type="EC" id="2.7.13.3"/>
    </reaction>
</comment>
<dbReference type="SUPFAM" id="SSF55874">
    <property type="entry name" value="ATPase domain of HSP90 chaperone/DNA topoisomerase II/histidine kinase"/>
    <property type="match status" value="1"/>
</dbReference>
<name>A0ABR8GY79_9CYAN</name>
<comment type="subcellular location">
    <subcellularLocation>
        <location evidence="2">Membrane</location>
    </subcellularLocation>
</comment>
<dbReference type="Pfam" id="PF00512">
    <property type="entry name" value="HisKA"/>
    <property type="match status" value="1"/>
</dbReference>
<feature type="domain" description="HAMP" evidence="13">
    <location>
        <begin position="245"/>
        <end position="298"/>
    </location>
</feature>
<keyword evidence="7 14" id="KW-0418">Kinase</keyword>
<dbReference type="PANTHER" id="PTHR45436">
    <property type="entry name" value="SENSOR HISTIDINE KINASE YKOH"/>
    <property type="match status" value="1"/>
</dbReference>
<evidence type="ECO:0000256" key="4">
    <source>
        <dbReference type="ARBA" id="ARBA00022553"/>
    </source>
</evidence>
<dbReference type="Gene3D" id="6.10.340.10">
    <property type="match status" value="1"/>
</dbReference>
<sequence length="529" mass="60209">MKKPVIESDTPEEAKLEKTAANRFRDLFKFFGEARTQILLWYLLLMVFFITIAIPTIRDRLYARVEARVVEALLDEIADFQQVIDKGFKGEDERDIEQLRSLGNHHIFWDSPTNHEELKKIFDIYFAHELPEDDVFFIAVINGEFYKSSPEALPNIINRNSVLMQGWQKLTKRSQAEIEVKDPKIDSILYIAQPVQINKQLTGVFVVAHTTAGERNEALEALEVVIEVKAISLFIALLFAWLAAGKVLAPLHKLMQTTQLISESDLSQRIPVERESGEIAELAKTFNTMMDRLESSFRIQRNLINDAGHELRTPITIIRGHLELMGDDPEEQRETIALVMDELDRMNRFVEDLLLLANAERPDFLLFQMVELRGFTEELFTKATALADRKWKLGEVGKGNVIIDRQRVTQAVMNLAQNATQHTRESDTIIIGSSICKEKVRFWVSDTGEGIATSDQKWIFERFARAGASRRRSDGAGLGLSIVQVITEAHQGQIYLKSKLGTGSTFTIVLPVEPSSEVRLNESNSHCRR</sequence>